<feature type="transmembrane region" description="Helical" evidence="2">
    <location>
        <begin position="21"/>
        <end position="41"/>
    </location>
</feature>
<keyword evidence="2" id="KW-0472">Membrane</keyword>
<evidence type="ECO:0000313" key="4">
    <source>
        <dbReference type="EMBL" id="PJC23167.1"/>
    </source>
</evidence>
<dbReference type="EMBL" id="PFSK01000007">
    <property type="protein sequence ID" value="PJC23167.1"/>
    <property type="molecule type" value="Genomic_DNA"/>
</dbReference>
<dbReference type="InterPro" id="IPR004474">
    <property type="entry name" value="LytR_CpsA_psr"/>
</dbReference>
<accession>A0A2M8EKE4</accession>
<organism evidence="4 5">
    <name type="scientific">candidate division WWE3 bacterium CG_4_9_14_0_2_um_filter_48_10</name>
    <dbReference type="NCBI Taxonomy" id="1975078"/>
    <lineage>
        <taxon>Bacteria</taxon>
        <taxon>Katanobacteria</taxon>
    </lineage>
</organism>
<dbReference type="InterPro" id="IPR050922">
    <property type="entry name" value="LytR/CpsA/Psr_CW_biosynth"/>
</dbReference>
<evidence type="ECO:0000259" key="3">
    <source>
        <dbReference type="Pfam" id="PF03816"/>
    </source>
</evidence>
<evidence type="ECO:0000313" key="5">
    <source>
        <dbReference type="Proteomes" id="UP000228781"/>
    </source>
</evidence>
<sequence>MHNLDLDQERQIKKRRRLKKIGLIVGFLVLLSLLGGGFVLWQGDLLTALFSPISFVARLINPTKLKETDGRVNALILGLDTRANGGLLNTDTILVGSFSLSGGDPALISIPRDLWVSFATGGQGKINSAYAFAAVQLNGKIDEGKGVEAAKKMVEQVLGIPLHYWVVVGFEGFKEIIDTLGGIEVCVERTFDDYGYPVPGKENAPLSQRYEHLHFDKGCQKMNGERALKYSRSRRGIAGGEGSDFARVRRQQKVILAVKDKILSLSLLLNPGKVIKLYNQLTKTIKMNASLGETQRALELLYNFQDLEEVKTLVLDPESKLTYVGKPSLYGGAYILVPKGGNFDAIHKAVRELLFE</sequence>
<comment type="caution">
    <text evidence="4">The sequence shown here is derived from an EMBL/GenBank/DDBJ whole genome shotgun (WGS) entry which is preliminary data.</text>
</comment>
<comment type="similarity">
    <text evidence="1">Belongs to the LytR/CpsA/Psr (LCP) family.</text>
</comment>
<dbReference type="PANTHER" id="PTHR33392">
    <property type="entry name" value="POLYISOPRENYL-TEICHOIC ACID--PEPTIDOGLYCAN TEICHOIC ACID TRANSFERASE TAGU"/>
    <property type="match status" value="1"/>
</dbReference>
<evidence type="ECO:0000256" key="1">
    <source>
        <dbReference type="ARBA" id="ARBA00006068"/>
    </source>
</evidence>
<dbReference type="AlphaFoldDB" id="A0A2M8EKE4"/>
<dbReference type="Proteomes" id="UP000228781">
    <property type="component" value="Unassembled WGS sequence"/>
</dbReference>
<name>A0A2M8EKE4_UNCKA</name>
<dbReference type="NCBIfam" id="TIGR00350">
    <property type="entry name" value="lytR_cpsA_psr"/>
    <property type="match status" value="1"/>
</dbReference>
<dbReference type="PANTHER" id="PTHR33392:SF6">
    <property type="entry name" value="POLYISOPRENYL-TEICHOIC ACID--PEPTIDOGLYCAN TEICHOIC ACID TRANSFERASE TAGU"/>
    <property type="match status" value="1"/>
</dbReference>
<gene>
    <name evidence="4" type="ORF">CO059_00370</name>
</gene>
<keyword evidence="2" id="KW-0812">Transmembrane</keyword>
<reference evidence="5" key="1">
    <citation type="submission" date="2017-09" db="EMBL/GenBank/DDBJ databases">
        <title>Depth-based differentiation of microbial function through sediment-hosted aquifers and enrichment of novel symbionts in the deep terrestrial subsurface.</title>
        <authorList>
            <person name="Probst A.J."/>
            <person name="Ladd B."/>
            <person name="Jarett J.K."/>
            <person name="Geller-Mcgrath D.E."/>
            <person name="Sieber C.M.K."/>
            <person name="Emerson J.B."/>
            <person name="Anantharaman K."/>
            <person name="Thomas B.C."/>
            <person name="Malmstrom R."/>
            <person name="Stieglmeier M."/>
            <person name="Klingl A."/>
            <person name="Woyke T."/>
            <person name="Ryan C.M."/>
            <person name="Banfield J.F."/>
        </authorList>
    </citation>
    <scope>NUCLEOTIDE SEQUENCE [LARGE SCALE GENOMIC DNA]</scope>
</reference>
<keyword evidence="2" id="KW-1133">Transmembrane helix</keyword>
<evidence type="ECO:0000256" key="2">
    <source>
        <dbReference type="SAM" id="Phobius"/>
    </source>
</evidence>
<dbReference type="Gene3D" id="3.40.630.190">
    <property type="entry name" value="LCP protein"/>
    <property type="match status" value="1"/>
</dbReference>
<feature type="domain" description="Cell envelope-related transcriptional attenuator" evidence="3">
    <location>
        <begin position="89"/>
        <end position="263"/>
    </location>
</feature>
<protein>
    <recommendedName>
        <fullName evidence="3">Cell envelope-related transcriptional attenuator domain-containing protein</fullName>
    </recommendedName>
</protein>
<proteinExistence type="inferred from homology"/>
<dbReference type="Pfam" id="PF03816">
    <property type="entry name" value="LytR_cpsA_psr"/>
    <property type="match status" value="1"/>
</dbReference>